<reference evidence="2" key="1">
    <citation type="submission" date="2021-01" db="EMBL/GenBank/DDBJ databases">
        <authorList>
            <person name="Corre E."/>
            <person name="Pelletier E."/>
            <person name="Niang G."/>
            <person name="Scheremetjew M."/>
            <person name="Finn R."/>
            <person name="Kale V."/>
            <person name="Holt S."/>
            <person name="Cochrane G."/>
            <person name="Meng A."/>
            <person name="Brown T."/>
            <person name="Cohen L."/>
        </authorList>
    </citation>
    <scope>NUCLEOTIDE SEQUENCE</scope>
    <source>
        <strain evidence="2">CCMP1594</strain>
    </source>
</reference>
<gene>
    <name evidence="2" type="ORF">EGYM00163_LOCUS38641</name>
</gene>
<proteinExistence type="predicted"/>
<evidence type="ECO:0000313" key="2">
    <source>
        <dbReference type="EMBL" id="CAE0827380.1"/>
    </source>
</evidence>
<keyword evidence="1" id="KW-0812">Transmembrane</keyword>
<dbReference type="EMBL" id="HBJA01111982">
    <property type="protein sequence ID" value="CAE0827380.1"/>
    <property type="molecule type" value="Transcribed_RNA"/>
</dbReference>
<protein>
    <submittedName>
        <fullName evidence="2">Uncharacterized protein</fullName>
    </submittedName>
</protein>
<evidence type="ECO:0000256" key="1">
    <source>
        <dbReference type="SAM" id="Phobius"/>
    </source>
</evidence>
<feature type="transmembrane region" description="Helical" evidence="1">
    <location>
        <begin position="77"/>
        <end position="97"/>
    </location>
</feature>
<keyword evidence="1" id="KW-1133">Transmembrane helix</keyword>
<accession>A0A7S4G714</accession>
<keyword evidence="1" id="KW-0472">Membrane</keyword>
<sequence length="101" mass="11720">MATQFYTFLVWDLTVDGTTLGHSTPHHMAEWLIHQLPAPHAHWPSEHSGMAIMLYVALNYLQSLCRETKGAGGTEPLLYFTYFMGFIHTIYHVWFCYKGER</sequence>
<dbReference type="AlphaFoldDB" id="A0A7S4G714"/>
<name>A0A7S4G714_9EUGL</name>
<organism evidence="2">
    <name type="scientific">Eutreptiella gymnastica</name>
    <dbReference type="NCBI Taxonomy" id="73025"/>
    <lineage>
        <taxon>Eukaryota</taxon>
        <taxon>Discoba</taxon>
        <taxon>Euglenozoa</taxon>
        <taxon>Euglenida</taxon>
        <taxon>Spirocuta</taxon>
        <taxon>Euglenophyceae</taxon>
        <taxon>Eutreptiales</taxon>
        <taxon>Eutreptiaceae</taxon>
        <taxon>Eutreptiella</taxon>
    </lineage>
</organism>